<proteinExistence type="predicted"/>
<dbReference type="EMBL" id="DVJP01000031">
    <property type="protein sequence ID" value="HIS76064.1"/>
    <property type="molecule type" value="Genomic_DNA"/>
</dbReference>
<dbReference type="InterPro" id="IPR021354">
    <property type="entry name" value="DUF2975"/>
</dbReference>
<protein>
    <submittedName>
        <fullName evidence="2">DUF2975 domain-containing protein</fullName>
    </submittedName>
</protein>
<evidence type="ECO:0000256" key="1">
    <source>
        <dbReference type="SAM" id="Phobius"/>
    </source>
</evidence>
<accession>A0A9D1FM34</accession>
<reference evidence="2" key="2">
    <citation type="journal article" date="2021" name="PeerJ">
        <title>Extensive microbial diversity within the chicken gut microbiome revealed by metagenomics and culture.</title>
        <authorList>
            <person name="Gilroy R."/>
            <person name="Ravi A."/>
            <person name="Getino M."/>
            <person name="Pursley I."/>
            <person name="Horton D.L."/>
            <person name="Alikhan N.F."/>
            <person name="Baker D."/>
            <person name="Gharbi K."/>
            <person name="Hall N."/>
            <person name="Watson M."/>
            <person name="Adriaenssens E.M."/>
            <person name="Foster-Nyarko E."/>
            <person name="Jarju S."/>
            <person name="Secka A."/>
            <person name="Antonio M."/>
            <person name="Oren A."/>
            <person name="Chaudhuri R.R."/>
            <person name="La Ragione R."/>
            <person name="Hildebrand F."/>
            <person name="Pallen M.J."/>
        </authorList>
    </citation>
    <scope>NUCLEOTIDE SEQUENCE</scope>
    <source>
        <strain evidence="2">CHK199-13235</strain>
    </source>
</reference>
<sequence>MNQKTLANWLQSLIVVAALCGALLYGIVFPSVGERTVEKFPELAGWFWLWLLFLWGSAIPCYLVLWHGWRLTGSVRRDESFTRENARRLGKISILAAVDSGYLFLGNLVFLLLSMSHPSVFAALLLISFIGIAIAAAAALLSHLVYKAALMREDADLTI</sequence>
<dbReference type="Pfam" id="PF11188">
    <property type="entry name" value="DUF2975"/>
    <property type="match status" value="1"/>
</dbReference>
<dbReference type="AlphaFoldDB" id="A0A9D1FM34"/>
<gene>
    <name evidence="2" type="ORF">IAB51_04545</name>
</gene>
<keyword evidence="1" id="KW-0812">Transmembrane</keyword>
<feature type="transmembrane region" description="Helical" evidence="1">
    <location>
        <begin position="7"/>
        <end position="27"/>
    </location>
</feature>
<feature type="transmembrane region" description="Helical" evidence="1">
    <location>
        <begin position="119"/>
        <end position="142"/>
    </location>
</feature>
<feature type="transmembrane region" description="Helical" evidence="1">
    <location>
        <begin position="89"/>
        <end position="113"/>
    </location>
</feature>
<dbReference type="Proteomes" id="UP000824002">
    <property type="component" value="Unassembled WGS sequence"/>
</dbReference>
<keyword evidence="1" id="KW-0472">Membrane</keyword>
<reference evidence="2" key="1">
    <citation type="submission" date="2020-10" db="EMBL/GenBank/DDBJ databases">
        <authorList>
            <person name="Gilroy R."/>
        </authorList>
    </citation>
    <scope>NUCLEOTIDE SEQUENCE</scope>
    <source>
        <strain evidence="2">CHK199-13235</strain>
    </source>
</reference>
<evidence type="ECO:0000313" key="3">
    <source>
        <dbReference type="Proteomes" id="UP000824002"/>
    </source>
</evidence>
<organism evidence="2 3">
    <name type="scientific">Candidatus Merdivicinus excrementipullorum</name>
    <dbReference type="NCBI Taxonomy" id="2840867"/>
    <lineage>
        <taxon>Bacteria</taxon>
        <taxon>Bacillati</taxon>
        <taxon>Bacillota</taxon>
        <taxon>Clostridia</taxon>
        <taxon>Eubacteriales</taxon>
        <taxon>Oscillospiraceae</taxon>
        <taxon>Oscillospiraceae incertae sedis</taxon>
        <taxon>Candidatus Merdivicinus</taxon>
    </lineage>
</organism>
<evidence type="ECO:0000313" key="2">
    <source>
        <dbReference type="EMBL" id="HIS76064.1"/>
    </source>
</evidence>
<name>A0A9D1FM34_9FIRM</name>
<feature type="transmembrane region" description="Helical" evidence="1">
    <location>
        <begin position="47"/>
        <end position="69"/>
    </location>
</feature>
<comment type="caution">
    <text evidence="2">The sequence shown here is derived from an EMBL/GenBank/DDBJ whole genome shotgun (WGS) entry which is preliminary data.</text>
</comment>
<keyword evidence="1" id="KW-1133">Transmembrane helix</keyword>